<dbReference type="AlphaFoldDB" id="A0A5B7D9G1"/>
<proteinExistence type="predicted"/>
<reference evidence="1 2" key="1">
    <citation type="submission" date="2019-05" db="EMBL/GenBank/DDBJ databases">
        <title>Another draft genome of Portunus trituberculatus and its Hox gene families provides insights of decapod evolution.</title>
        <authorList>
            <person name="Jeong J.-H."/>
            <person name="Song I."/>
            <person name="Kim S."/>
            <person name="Choi T."/>
            <person name="Kim D."/>
            <person name="Ryu S."/>
            <person name="Kim W."/>
        </authorList>
    </citation>
    <scope>NUCLEOTIDE SEQUENCE [LARGE SCALE GENOMIC DNA]</scope>
    <source>
        <tissue evidence="1">Muscle</tissue>
    </source>
</reference>
<dbReference type="EMBL" id="VSRR010000634">
    <property type="protein sequence ID" value="MPC17954.1"/>
    <property type="molecule type" value="Genomic_DNA"/>
</dbReference>
<evidence type="ECO:0000313" key="1">
    <source>
        <dbReference type="EMBL" id="MPC17954.1"/>
    </source>
</evidence>
<sequence>MVLTAEHASQPGRFLNQSEESFHHPLANHNAASTGYHTARDKTVSILNPCPGFSDVTPPPPSLSQSISPIHLLLPTSSYTRSHENAKKYMPNLRKYIKRIVATVGGWDNRSGAWRAQDEARAGRERAWNRAVERLLDGAGEGQWLVEKVLVWVRASVR</sequence>
<evidence type="ECO:0000313" key="2">
    <source>
        <dbReference type="Proteomes" id="UP000324222"/>
    </source>
</evidence>
<dbReference type="Proteomes" id="UP000324222">
    <property type="component" value="Unassembled WGS sequence"/>
</dbReference>
<keyword evidence="2" id="KW-1185">Reference proteome</keyword>
<gene>
    <name evidence="1" type="ORF">E2C01_010825</name>
</gene>
<protein>
    <submittedName>
        <fullName evidence="1">Uncharacterized protein</fullName>
    </submittedName>
</protein>
<organism evidence="1 2">
    <name type="scientific">Portunus trituberculatus</name>
    <name type="common">Swimming crab</name>
    <name type="synonym">Neptunus trituberculatus</name>
    <dbReference type="NCBI Taxonomy" id="210409"/>
    <lineage>
        <taxon>Eukaryota</taxon>
        <taxon>Metazoa</taxon>
        <taxon>Ecdysozoa</taxon>
        <taxon>Arthropoda</taxon>
        <taxon>Crustacea</taxon>
        <taxon>Multicrustacea</taxon>
        <taxon>Malacostraca</taxon>
        <taxon>Eumalacostraca</taxon>
        <taxon>Eucarida</taxon>
        <taxon>Decapoda</taxon>
        <taxon>Pleocyemata</taxon>
        <taxon>Brachyura</taxon>
        <taxon>Eubrachyura</taxon>
        <taxon>Portunoidea</taxon>
        <taxon>Portunidae</taxon>
        <taxon>Portuninae</taxon>
        <taxon>Portunus</taxon>
    </lineage>
</organism>
<comment type="caution">
    <text evidence="1">The sequence shown here is derived from an EMBL/GenBank/DDBJ whole genome shotgun (WGS) entry which is preliminary data.</text>
</comment>
<name>A0A5B7D9G1_PORTR</name>
<accession>A0A5B7D9G1</accession>